<feature type="domain" description="F-box" evidence="1">
    <location>
        <begin position="1"/>
        <end position="45"/>
    </location>
</feature>
<evidence type="ECO:0000259" key="1">
    <source>
        <dbReference type="PROSITE" id="PS50181"/>
    </source>
</evidence>
<organism evidence="2 3">
    <name type="scientific">Massarina eburnea CBS 473.64</name>
    <dbReference type="NCBI Taxonomy" id="1395130"/>
    <lineage>
        <taxon>Eukaryota</taxon>
        <taxon>Fungi</taxon>
        <taxon>Dikarya</taxon>
        <taxon>Ascomycota</taxon>
        <taxon>Pezizomycotina</taxon>
        <taxon>Dothideomycetes</taxon>
        <taxon>Pleosporomycetidae</taxon>
        <taxon>Pleosporales</taxon>
        <taxon>Massarineae</taxon>
        <taxon>Massarinaceae</taxon>
        <taxon>Massarina</taxon>
    </lineage>
</organism>
<dbReference type="SMART" id="SM00256">
    <property type="entry name" value="FBOX"/>
    <property type="match status" value="1"/>
</dbReference>
<dbReference type="PROSITE" id="PS50181">
    <property type="entry name" value="FBOX"/>
    <property type="match status" value="1"/>
</dbReference>
<dbReference type="InterPro" id="IPR001810">
    <property type="entry name" value="F-box_dom"/>
</dbReference>
<dbReference type="EMBL" id="MU006807">
    <property type="protein sequence ID" value="KAF2635437.1"/>
    <property type="molecule type" value="Genomic_DNA"/>
</dbReference>
<keyword evidence="3" id="KW-1185">Reference proteome</keyword>
<dbReference type="InterPro" id="IPR036047">
    <property type="entry name" value="F-box-like_dom_sf"/>
</dbReference>
<gene>
    <name evidence="2" type="ORF">P280DRAFT_461803</name>
</gene>
<dbReference type="Proteomes" id="UP000799753">
    <property type="component" value="Unassembled WGS sequence"/>
</dbReference>
<dbReference type="Pfam" id="PF00646">
    <property type="entry name" value="F-box"/>
    <property type="match status" value="1"/>
</dbReference>
<dbReference type="SUPFAM" id="SSF81383">
    <property type="entry name" value="F-box domain"/>
    <property type="match status" value="1"/>
</dbReference>
<name>A0A6A6RK12_9PLEO</name>
<dbReference type="AlphaFoldDB" id="A0A6A6RK12"/>
<dbReference type="OrthoDB" id="5985073at2759"/>
<reference evidence="2" key="1">
    <citation type="journal article" date="2020" name="Stud. Mycol.">
        <title>101 Dothideomycetes genomes: a test case for predicting lifestyles and emergence of pathogens.</title>
        <authorList>
            <person name="Haridas S."/>
            <person name="Albert R."/>
            <person name="Binder M."/>
            <person name="Bloem J."/>
            <person name="Labutti K."/>
            <person name="Salamov A."/>
            <person name="Andreopoulos B."/>
            <person name="Baker S."/>
            <person name="Barry K."/>
            <person name="Bills G."/>
            <person name="Bluhm B."/>
            <person name="Cannon C."/>
            <person name="Castanera R."/>
            <person name="Culley D."/>
            <person name="Daum C."/>
            <person name="Ezra D."/>
            <person name="Gonzalez J."/>
            <person name="Henrissat B."/>
            <person name="Kuo A."/>
            <person name="Liang C."/>
            <person name="Lipzen A."/>
            <person name="Lutzoni F."/>
            <person name="Magnuson J."/>
            <person name="Mondo S."/>
            <person name="Nolan M."/>
            <person name="Ohm R."/>
            <person name="Pangilinan J."/>
            <person name="Park H.-J."/>
            <person name="Ramirez L."/>
            <person name="Alfaro M."/>
            <person name="Sun H."/>
            <person name="Tritt A."/>
            <person name="Yoshinaga Y."/>
            <person name="Zwiers L.-H."/>
            <person name="Turgeon B."/>
            <person name="Goodwin S."/>
            <person name="Spatafora J."/>
            <person name="Crous P."/>
            <person name="Grigoriev I."/>
        </authorList>
    </citation>
    <scope>NUCLEOTIDE SEQUENCE</scope>
    <source>
        <strain evidence="2">CBS 473.64</strain>
    </source>
</reference>
<accession>A0A6A6RK12</accession>
<protein>
    <recommendedName>
        <fullName evidence="1">F-box domain-containing protein</fullName>
    </recommendedName>
</protein>
<evidence type="ECO:0000313" key="2">
    <source>
        <dbReference type="EMBL" id="KAF2635437.1"/>
    </source>
</evidence>
<dbReference type="CDD" id="cd09917">
    <property type="entry name" value="F-box_SF"/>
    <property type="match status" value="1"/>
</dbReference>
<evidence type="ECO:0000313" key="3">
    <source>
        <dbReference type="Proteomes" id="UP000799753"/>
    </source>
</evidence>
<proteinExistence type="predicted"/>
<sequence>MTYLPQELIDHISSFLPLSDLKNTLLVSRQFHSAAEKYSEAHTKYTLTTKSDAQHFVEKYSGRLFRLLRNVEIRTSVPDLDRGTLGNKYRCRDTAAELQEMDEQFTRQIRFFFSAIQKVEDKAWEMHGPGRIQLKIYTPTRLRYNMHSCFHRIYNSWRVHLLSPERLPALKSVRSLLVQSGEDHNYSYPGNPHLRKLDLRVLLDLSSKMPNLEILNCLIGGDEWSLAWKTMESRYTTTDWQGPRRDSRHDFGKALKEGTIALPNLRHAKLNFMYPAFRPLNIDQRLALPNLTQPAVYDPFSSSLRILSYQLRTMNLLGMVDASLFWPLDDNSTPYWPHLESISIMFHVATPSGEWYFEGPIHVDEPSNRWKYEDLPIDDDDCSHIYDSDSSEGEDWDEYSINAAYRLIPNETTLVPFLSTFAKAATLMPSLKQVALWTILSFNVDGMPEYKDFDISGLTACERTEDGNYFDWGVAYVKPGTRAFNTNPGENFSASRQLWWKVGKWRPSAELLNLFHNIGKQHGEDLVEYWDDAYDSDGLVNRDVFQAWRDAVFRE</sequence>